<dbReference type="GO" id="GO:0050660">
    <property type="term" value="F:flavin adenine dinucleotide binding"/>
    <property type="evidence" value="ECO:0007669"/>
    <property type="project" value="InterPro"/>
</dbReference>
<dbReference type="InterPro" id="IPR006091">
    <property type="entry name" value="Acyl-CoA_Oxase/DH_mid-dom"/>
</dbReference>
<dbReference type="GO" id="GO:0005886">
    <property type="term" value="C:plasma membrane"/>
    <property type="evidence" value="ECO:0007669"/>
    <property type="project" value="TreeGrafter"/>
</dbReference>
<dbReference type="RefSeq" id="WP_159235127.1">
    <property type="nucleotide sequence ID" value="NZ_CACSIP010000067.1"/>
</dbReference>
<evidence type="ECO:0000256" key="7">
    <source>
        <dbReference type="RuleBase" id="RU362125"/>
    </source>
</evidence>
<feature type="domain" description="Acyl-CoA oxidase/dehydrogenase middle" evidence="9">
    <location>
        <begin position="122"/>
        <end position="209"/>
    </location>
</feature>
<gene>
    <name evidence="11" type="ORF">AELLOGFF_02043</name>
</gene>
<keyword evidence="5 7" id="KW-0560">Oxidoreductase</keyword>
<dbReference type="Proteomes" id="UP000430146">
    <property type="component" value="Unassembled WGS sequence"/>
</dbReference>
<evidence type="ECO:0000256" key="6">
    <source>
        <dbReference type="ARBA" id="ARBA00052546"/>
    </source>
</evidence>
<dbReference type="InterPro" id="IPR009075">
    <property type="entry name" value="AcylCo_DH/oxidase_C"/>
</dbReference>
<feature type="domain" description="Acyl-CoA dehydrogenase/oxidase C-terminal" evidence="8">
    <location>
        <begin position="242"/>
        <end position="381"/>
    </location>
</feature>
<dbReference type="Pfam" id="PF02770">
    <property type="entry name" value="Acyl-CoA_dh_M"/>
    <property type="match status" value="1"/>
</dbReference>
<evidence type="ECO:0000256" key="2">
    <source>
        <dbReference type="ARBA" id="ARBA00009347"/>
    </source>
</evidence>
<dbReference type="SUPFAM" id="SSF47203">
    <property type="entry name" value="Acyl-CoA dehydrogenase C-terminal domain-like"/>
    <property type="match status" value="1"/>
</dbReference>
<dbReference type="FunFam" id="2.40.110.10:FF:000002">
    <property type="entry name" value="Acyl-CoA dehydrogenase fadE12"/>
    <property type="match status" value="1"/>
</dbReference>
<dbReference type="InterPro" id="IPR013786">
    <property type="entry name" value="AcylCoA_DH/ox_N"/>
</dbReference>
<dbReference type="AlphaFoldDB" id="A0A5S9RC15"/>
<dbReference type="InterPro" id="IPR009100">
    <property type="entry name" value="AcylCoA_DH/oxidase_NM_dom_sf"/>
</dbReference>
<dbReference type="SUPFAM" id="SSF56645">
    <property type="entry name" value="Acyl-CoA dehydrogenase NM domain-like"/>
    <property type="match status" value="1"/>
</dbReference>
<evidence type="ECO:0000259" key="8">
    <source>
        <dbReference type="Pfam" id="PF00441"/>
    </source>
</evidence>
<dbReference type="GO" id="GO:0016627">
    <property type="term" value="F:oxidoreductase activity, acting on the CH-CH group of donors"/>
    <property type="evidence" value="ECO:0007669"/>
    <property type="project" value="InterPro"/>
</dbReference>
<feature type="domain" description="Acyl-CoA dehydrogenase/oxidase N-terminal" evidence="10">
    <location>
        <begin position="10"/>
        <end position="118"/>
    </location>
</feature>
<dbReference type="EMBL" id="CACSIP010000067">
    <property type="protein sequence ID" value="CAA0136552.1"/>
    <property type="molecule type" value="Genomic_DNA"/>
</dbReference>
<dbReference type="Gene3D" id="1.10.540.10">
    <property type="entry name" value="Acyl-CoA dehydrogenase/oxidase, N-terminal domain"/>
    <property type="match status" value="1"/>
</dbReference>
<comment type="catalytic activity">
    <reaction evidence="6">
        <text>a 2,3-saturated acyl-CoA + A = a 2,3-dehydroacyl-CoA + AH2</text>
        <dbReference type="Rhea" id="RHEA:48608"/>
        <dbReference type="ChEBI" id="CHEBI:13193"/>
        <dbReference type="ChEBI" id="CHEBI:17499"/>
        <dbReference type="ChEBI" id="CHEBI:60015"/>
        <dbReference type="ChEBI" id="CHEBI:65111"/>
    </reaction>
</comment>
<dbReference type="InterPro" id="IPR037069">
    <property type="entry name" value="AcylCoA_DH/ox_N_sf"/>
</dbReference>
<evidence type="ECO:0000256" key="3">
    <source>
        <dbReference type="ARBA" id="ARBA00022630"/>
    </source>
</evidence>
<evidence type="ECO:0000313" key="11">
    <source>
        <dbReference type="EMBL" id="CAA0136552.1"/>
    </source>
</evidence>
<comment type="similarity">
    <text evidence="2 7">Belongs to the acyl-CoA dehydrogenase family.</text>
</comment>
<evidence type="ECO:0000256" key="4">
    <source>
        <dbReference type="ARBA" id="ARBA00022827"/>
    </source>
</evidence>
<dbReference type="Gene3D" id="1.20.140.10">
    <property type="entry name" value="Butyryl-CoA Dehydrogenase, subunit A, domain 3"/>
    <property type="match status" value="1"/>
</dbReference>
<evidence type="ECO:0000256" key="5">
    <source>
        <dbReference type="ARBA" id="ARBA00023002"/>
    </source>
</evidence>
<name>A0A5S9RC15_MYCVN</name>
<dbReference type="OrthoDB" id="3452288at2"/>
<dbReference type="InterPro" id="IPR052161">
    <property type="entry name" value="Mycobact_Acyl-CoA_DH"/>
</dbReference>
<dbReference type="Gene3D" id="2.40.110.10">
    <property type="entry name" value="Butyryl-CoA Dehydrogenase, subunit A, domain 2"/>
    <property type="match status" value="1"/>
</dbReference>
<keyword evidence="4 7" id="KW-0274">FAD</keyword>
<dbReference type="Pfam" id="PF02771">
    <property type="entry name" value="Acyl-CoA_dh_N"/>
    <property type="match status" value="1"/>
</dbReference>
<proteinExistence type="inferred from homology"/>
<reference evidence="11 12" key="1">
    <citation type="submission" date="2019-11" db="EMBL/GenBank/DDBJ databases">
        <authorList>
            <person name="Holert J."/>
        </authorList>
    </citation>
    <scope>NUCLEOTIDE SEQUENCE [LARGE SCALE GENOMIC DNA]</scope>
    <source>
        <strain evidence="11">BC8_1</strain>
    </source>
</reference>
<evidence type="ECO:0000259" key="10">
    <source>
        <dbReference type="Pfam" id="PF02771"/>
    </source>
</evidence>
<organism evidence="11 12">
    <name type="scientific">Mycolicibacterium vanbaalenii</name>
    <name type="common">Mycobacterium vanbaalenii</name>
    <dbReference type="NCBI Taxonomy" id="110539"/>
    <lineage>
        <taxon>Bacteria</taxon>
        <taxon>Bacillati</taxon>
        <taxon>Actinomycetota</taxon>
        <taxon>Actinomycetes</taxon>
        <taxon>Mycobacteriales</taxon>
        <taxon>Mycobacteriaceae</taxon>
        <taxon>Mycolicibacterium</taxon>
    </lineage>
</organism>
<dbReference type="EC" id="1.3.99.-" evidence="11"/>
<dbReference type="InterPro" id="IPR036250">
    <property type="entry name" value="AcylCo_DH-like_C"/>
</dbReference>
<accession>A0A5S9RC15</accession>
<protein>
    <submittedName>
        <fullName evidence="11">Acyl-CoA dehydrogenase FadE26</fullName>
        <ecNumber evidence="11">1.3.99.-</ecNumber>
    </submittedName>
</protein>
<evidence type="ECO:0000313" key="12">
    <source>
        <dbReference type="Proteomes" id="UP000430146"/>
    </source>
</evidence>
<evidence type="ECO:0000256" key="1">
    <source>
        <dbReference type="ARBA" id="ARBA00001974"/>
    </source>
</evidence>
<dbReference type="PANTHER" id="PTHR43292:SF3">
    <property type="entry name" value="ACYL-COA DEHYDROGENASE FADE29"/>
    <property type="match status" value="1"/>
</dbReference>
<dbReference type="PANTHER" id="PTHR43292">
    <property type="entry name" value="ACYL-COA DEHYDROGENASE"/>
    <property type="match status" value="1"/>
</dbReference>
<dbReference type="Pfam" id="PF00441">
    <property type="entry name" value="Acyl-CoA_dh_1"/>
    <property type="match status" value="1"/>
</dbReference>
<comment type="cofactor">
    <cofactor evidence="1 7">
        <name>FAD</name>
        <dbReference type="ChEBI" id="CHEBI:57692"/>
    </cofactor>
</comment>
<evidence type="ECO:0000259" key="9">
    <source>
        <dbReference type="Pfam" id="PF02770"/>
    </source>
</evidence>
<sequence>MHFQLEPQTVAYRDEVRAHLAQALPPEVEERVYRSGVAHDHDFALGLVDKGYFAPSWPEEFGGQNRNAWDDQVVKEQMMLFDAPVYLSETTRMVASIIRQIGTSEMKDRILGGALKGDITIALGFTEPECGSDVAAAATKAVREDNTWVINGSKMFTTNGHIADYIFLLARTDPDKPKHKGLTMFLVPCATEGFEAQAVWTLSGERTNITFFSDVRIGDEWRIGEVDGGWQVLGLSLQDEHASGWGPHLARLLEHAESWATTTRLPNGSKHIDNPDVRRRIARAAMETEVSTLLQRRCVWMAEQGQVPVAEGPMSKVFSTEALERASQDIVEMVGPDALRSYLEPTAPEHGRFDHTLRFSLGTTIYAGTSEVQRTIIAQRGLGLPR</sequence>
<dbReference type="InterPro" id="IPR046373">
    <property type="entry name" value="Acyl-CoA_Oxase/DH_mid-dom_sf"/>
</dbReference>
<keyword evidence="12" id="KW-1185">Reference proteome</keyword>
<keyword evidence="3 7" id="KW-0285">Flavoprotein</keyword>